<evidence type="ECO:0000313" key="3">
    <source>
        <dbReference type="Proteomes" id="UP000609323"/>
    </source>
</evidence>
<keyword evidence="3" id="KW-1185">Reference proteome</keyword>
<dbReference type="Proteomes" id="UP000609323">
    <property type="component" value="Unassembled WGS sequence"/>
</dbReference>
<reference evidence="3" key="1">
    <citation type="journal article" date="2019" name="Int. J. Syst. Evol. Microbiol.">
        <title>The Global Catalogue of Microorganisms (GCM) 10K type strain sequencing project: providing services to taxonomists for standard genome sequencing and annotation.</title>
        <authorList>
            <consortium name="The Broad Institute Genomics Platform"/>
            <consortium name="The Broad Institute Genome Sequencing Center for Infectious Disease"/>
            <person name="Wu L."/>
            <person name="Ma J."/>
        </authorList>
    </citation>
    <scope>NUCLEOTIDE SEQUENCE [LARGE SCALE GENOMIC DNA]</scope>
    <source>
        <strain evidence="3">CGMCC 1.15044</strain>
    </source>
</reference>
<sequence length="48" mass="5249">MHMDNGNGDSDKITTYSTGSTDPLRGSHSSRLTDHEHSGSKFGGWINR</sequence>
<dbReference type="RefSeq" id="WP_157739422.1">
    <property type="nucleotide sequence ID" value="NZ_BMHF01000001.1"/>
</dbReference>
<organism evidence="2 3">
    <name type="scientific">Paenibacillus physcomitrellae</name>
    <dbReference type="NCBI Taxonomy" id="1619311"/>
    <lineage>
        <taxon>Bacteria</taxon>
        <taxon>Bacillati</taxon>
        <taxon>Bacillota</taxon>
        <taxon>Bacilli</taxon>
        <taxon>Bacillales</taxon>
        <taxon>Paenibacillaceae</taxon>
        <taxon>Paenibacillus</taxon>
    </lineage>
</organism>
<dbReference type="EMBL" id="BMHF01000001">
    <property type="protein sequence ID" value="GGA21691.1"/>
    <property type="molecule type" value="Genomic_DNA"/>
</dbReference>
<protein>
    <submittedName>
        <fullName evidence="2">Uncharacterized protein</fullName>
    </submittedName>
</protein>
<name>A0ABQ1FMY5_9BACL</name>
<evidence type="ECO:0000256" key="1">
    <source>
        <dbReference type="SAM" id="MobiDB-lite"/>
    </source>
</evidence>
<comment type="caution">
    <text evidence="2">The sequence shown here is derived from an EMBL/GenBank/DDBJ whole genome shotgun (WGS) entry which is preliminary data.</text>
</comment>
<feature type="region of interest" description="Disordered" evidence="1">
    <location>
        <begin position="1"/>
        <end position="48"/>
    </location>
</feature>
<evidence type="ECO:0000313" key="2">
    <source>
        <dbReference type="EMBL" id="GGA21691.1"/>
    </source>
</evidence>
<proteinExistence type="predicted"/>
<gene>
    <name evidence="2" type="ORF">GCM10010917_03020</name>
</gene>
<accession>A0ABQ1FMY5</accession>